<dbReference type="Gene3D" id="3.20.20.190">
    <property type="entry name" value="Phosphatidylinositol (PI) phosphodiesterase"/>
    <property type="match status" value="1"/>
</dbReference>
<gene>
    <name evidence="2" type="ORF">GCM10009090_13870</name>
</gene>
<evidence type="ECO:0000256" key="1">
    <source>
        <dbReference type="SAM" id="SignalP"/>
    </source>
</evidence>
<dbReference type="Pfam" id="PF16670">
    <property type="entry name" value="PI-PLC-C1"/>
    <property type="match status" value="1"/>
</dbReference>
<dbReference type="SUPFAM" id="SSF51695">
    <property type="entry name" value="PLC-like phosphodiesterases"/>
    <property type="match status" value="1"/>
</dbReference>
<reference evidence="2" key="2">
    <citation type="submission" date="2020-09" db="EMBL/GenBank/DDBJ databases">
        <authorList>
            <person name="Sun Q."/>
            <person name="Ohkuma M."/>
        </authorList>
    </citation>
    <scope>NUCLEOTIDE SEQUENCE</scope>
    <source>
        <strain evidence="2">JCM 13306</strain>
    </source>
</reference>
<dbReference type="PROSITE" id="PS50007">
    <property type="entry name" value="PIPLC_X_DOMAIN"/>
    <property type="match status" value="1"/>
</dbReference>
<comment type="caution">
    <text evidence="2">The sequence shown here is derived from an EMBL/GenBank/DDBJ whole genome shotgun (WGS) entry which is preliminary data.</text>
</comment>
<name>A0A919KI17_9XANT</name>
<proteinExistence type="predicted"/>
<evidence type="ECO:0000313" key="3">
    <source>
        <dbReference type="Proteomes" id="UP000623958"/>
    </source>
</evidence>
<evidence type="ECO:0000313" key="2">
    <source>
        <dbReference type="EMBL" id="GHH51500.1"/>
    </source>
</evidence>
<keyword evidence="1" id="KW-0732">Signal</keyword>
<dbReference type="RefSeq" id="WP_434026065.1">
    <property type="nucleotide sequence ID" value="NZ_BNBA01000008.1"/>
</dbReference>
<dbReference type="Proteomes" id="UP000623958">
    <property type="component" value="Unassembled WGS sequence"/>
</dbReference>
<dbReference type="EMBL" id="BNBA01000008">
    <property type="protein sequence ID" value="GHH51500.1"/>
    <property type="molecule type" value="Genomic_DNA"/>
</dbReference>
<dbReference type="GO" id="GO:0008081">
    <property type="term" value="F:phosphoric diester hydrolase activity"/>
    <property type="evidence" value="ECO:0007669"/>
    <property type="project" value="InterPro"/>
</dbReference>
<feature type="chain" id="PRO_5036767231" description="Phosphoinositide phospholipase C, Ca2+-dependent" evidence="1">
    <location>
        <begin position="26"/>
        <end position="341"/>
    </location>
</feature>
<dbReference type="InterPro" id="IPR032075">
    <property type="entry name" value="PI-PLC-C1"/>
</dbReference>
<sequence length="341" mass="36794">MPTSKCLSLVLAAVLPACLAGAAQAQTRAETSDLDRYPLDRVQLAGSHNTYDKKDVYEYLSDALRDVQMIEVDAWTNLGSWRVSHSNPLANINNCPKGGQPGNDRNQDLRSCLDTIASYHRNTPGHPLVLVKLEMKNGFGTSTQPADLDEMIANLSENGLRARIPESDIFTPLKLMCRDSACGSRYATPAEALANKPWPTLGELRGKVMFLIVPGTVSDSGPRDYAAALASGKARLAFPMLIVKDTTTDPTAGYYGGNAGWNVAYDVQAGRLDSGAIPRSLVQSWTGRRFLLSVNDDKPGGDGADVATGRARLHQLARDYHANLVNTDQEHTGIPASFAIP</sequence>
<dbReference type="GO" id="GO:0006629">
    <property type="term" value="P:lipid metabolic process"/>
    <property type="evidence" value="ECO:0007669"/>
    <property type="project" value="InterPro"/>
</dbReference>
<dbReference type="InterPro" id="IPR017946">
    <property type="entry name" value="PLC-like_Pdiesterase_TIM-brl"/>
</dbReference>
<keyword evidence="3" id="KW-1185">Reference proteome</keyword>
<feature type="signal peptide" evidence="1">
    <location>
        <begin position="1"/>
        <end position="25"/>
    </location>
</feature>
<reference evidence="2" key="1">
    <citation type="journal article" date="2014" name="Int. J. Syst. Evol. Microbiol.">
        <title>Complete genome sequence of Corynebacterium casei LMG S-19264T (=DSM 44701T), isolated from a smear-ripened cheese.</title>
        <authorList>
            <consortium name="US DOE Joint Genome Institute (JGI-PGF)"/>
            <person name="Walter F."/>
            <person name="Albersmeier A."/>
            <person name="Kalinowski J."/>
            <person name="Ruckert C."/>
        </authorList>
    </citation>
    <scope>NUCLEOTIDE SEQUENCE</scope>
    <source>
        <strain evidence="2">JCM 13306</strain>
    </source>
</reference>
<organism evidence="2 3">
    <name type="scientific">Xanthomonas boreopolis</name>
    <dbReference type="NCBI Taxonomy" id="86183"/>
    <lineage>
        <taxon>Bacteria</taxon>
        <taxon>Pseudomonadati</taxon>
        <taxon>Pseudomonadota</taxon>
        <taxon>Gammaproteobacteria</taxon>
        <taxon>Lysobacterales</taxon>
        <taxon>Lysobacteraceae</taxon>
        <taxon>Xanthomonas</taxon>
    </lineage>
</organism>
<evidence type="ECO:0008006" key="4">
    <source>
        <dbReference type="Google" id="ProtNLM"/>
    </source>
</evidence>
<accession>A0A919KI17</accession>
<dbReference type="AlphaFoldDB" id="A0A919KI17"/>
<protein>
    <recommendedName>
        <fullName evidence="4">Phosphoinositide phospholipase C, Ca2+-dependent</fullName>
    </recommendedName>
</protein>